<keyword evidence="2" id="KW-1185">Reference proteome</keyword>
<name>A0ABY8ELP0_MALFU</name>
<accession>A0ABY8ELP0</accession>
<dbReference type="EMBL" id="CP046234">
    <property type="protein sequence ID" value="WFD45722.1"/>
    <property type="molecule type" value="Genomic_DNA"/>
</dbReference>
<evidence type="ECO:0000313" key="1">
    <source>
        <dbReference type="EMBL" id="WFD45722.1"/>
    </source>
</evidence>
<evidence type="ECO:0000313" key="2">
    <source>
        <dbReference type="Proteomes" id="UP000818624"/>
    </source>
</evidence>
<reference evidence="1 2" key="1">
    <citation type="journal article" date="2020" name="Elife">
        <title>Loss of centromere function drives karyotype evolution in closely related Malassezia species.</title>
        <authorList>
            <person name="Sankaranarayanan S.R."/>
            <person name="Ianiri G."/>
            <person name="Coelho M.A."/>
            <person name="Reza M.H."/>
            <person name="Thimmappa B.C."/>
            <person name="Ganguly P."/>
            <person name="Vadnala R.N."/>
            <person name="Sun S."/>
            <person name="Siddharthan R."/>
            <person name="Tellgren-Roth C."/>
            <person name="Dawson T.L."/>
            <person name="Heitman J."/>
            <person name="Sanyal K."/>
        </authorList>
    </citation>
    <scope>NUCLEOTIDE SEQUENCE [LARGE SCALE GENOMIC DNA]</scope>
    <source>
        <strain evidence="1">CBS14141</strain>
    </source>
</reference>
<dbReference type="Proteomes" id="UP000818624">
    <property type="component" value="Chromosome 1"/>
</dbReference>
<organism evidence="1 2">
    <name type="scientific">Malassezia furfur</name>
    <name type="common">Pityriasis versicolor infection agent</name>
    <name type="synonym">Pityrosporum furfur</name>
    <dbReference type="NCBI Taxonomy" id="55194"/>
    <lineage>
        <taxon>Eukaryota</taxon>
        <taxon>Fungi</taxon>
        <taxon>Dikarya</taxon>
        <taxon>Basidiomycota</taxon>
        <taxon>Ustilaginomycotina</taxon>
        <taxon>Malasseziomycetes</taxon>
        <taxon>Malasseziales</taxon>
        <taxon>Malasseziaceae</taxon>
        <taxon>Malassezia</taxon>
    </lineage>
</organism>
<sequence length="131" mass="15078">MLRWDKIGVLGLELLVDILQARGNCLAHRHRERVATRLARLMIRILADDDDLDLFERSRARPAVDELRRRENSLPRALLTVQELFETCKTVTAHRGLQPVEPFLVHRRALQGERIVGRAGIRQVVGRCGRD</sequence>
<protein>
    <submittedName>
        <fullName evidence="1">Uncharacterized protein</fullName>
    </submittedName>
</protein>
<gene>
    <name evidence="1" type="ORF">GLX27_000346</name>
</gene>
<proteinExistence type="predicted"/>